<dbReference type="EMBL" id="AACGFG010000060">
    <property type="protein sequence ID" value="EAK4359192.1"/>
    <property type="molecule type" value="Genomic_DNA"/>
</dbReference>
<dbReference type="Proteomes" id="UP000365807">
    <property type="component" value="Unassembled WGS sequence"/>
</dbReference>
<organism evidence="3 11">
    <name type="scientific">Campylobacter coli</name>
    <dbReference type="NCBI Taxonomy" id="195"/>
    <lineage>
        <taxon>Bacteria</taxon>
        <taxon>Pseudomonadati</taxon>
        <taxon>Campylobacterota</taxon>
        <taxon>Epsilonproteobacteria</taxon>
        <taxon>Campylobacterales</taxon>
        <taxon>Campylobacteraceae</taxon>
        <taxon>Campylobacter</taxon>
    </lineage>
</organism>
<dbReference type="KEGG" id="ccoo:ATE51_02678"/>
<feature type="active site" description="Proton donor" evidence="2">
    <location>
        <position position="86"/>
    </location>
</feature>
<dbReference type="AlphaFoldDB" id="A0A0T5QD64"/>
<dbReference type="InterPro" id="IPR035093">
    <property type="entry name" value="RelE/ParE_toxin_dom_sf"/>
</dbReference>
<evidence type="ECO:0000313" key="3">
    <source>
        <dbReference type="EMBL" id="EAJ1077871.1"/>
    </source>
</evidence>
<evidence type="ECO:0000256" key="1">
    <source>
        <dbReference type="ARBA" id="ARBA00022649"/>
    </source>
</evidence>
<proteinExistence type="predicted"/>
<dbReference type="EMBL" id="AACDUL010000045">
    <property type="protein sequence ID" value="EAK1510549.1"/>
    <property type="molecule type" value="Genomic_DNA"/>
</dbReference>
<dbReference type="SUPFAM" id="SSF143011">
    <property type="entry name" value="RelE-like"/>
    <property type="match status" value="1"/>
</dbReference>
<comment type="caution">
    <text evidence="3">The sequence shown here is derived from an EMBL/GenBank/DDBJ whole genome shotgun (WGS) entry which is preliminary data.</text>
</comment>
<dbReference type="Proteomes" id="UP000557830">
    <property type="component" value="Unassembled WGS sequence"/>
</dbReference>
<dbReference type="Proteomes" id="UP000361993">
    <property type="component" value="Unassembled WGS sequence"/>
</dbReference>
<dbReference type="PIRSF" id="PIRSF006156">
    <property type="entry name" value="YafQ"/>
    <property type="match status" value="1"/>
</dbReference>
<protein>
    <submittedName>
        <fullName evidence="3">Type II toxin-antitoxin system YafQ family toxin</fullName>
    </submittedName>
</protein>
<accession>A0A0T5QD64</accession>
<evidence type="ECO:0000313" key="5">
    <source>
        <dbReference type="EMBL" id="EAK1510577.1"/>
    </source>
</evidence>
<evidence type="ECO:0000313" key="8">
    <source>
        <dbReference type="Proteomes" id="UP000352088"/>
    </source>
</evidence>
<dbReference type="EMBL" id="AABUYW010000041">
    <property type="protein sequence ID" value="EAJ1077871.1"/>
    <property type="molecule type" value="Genomic_DNA"/>
</dbReference>
<sequence>MAKYKIYYHKDFIKAYKKISDEERKITDEVIVKLSNDENLEPKYKDHQLKGVLKDFRECHIKSNLLLIYQKHNNELELNILKLGSHSKLFKKY</sequence>
<evidence type="ECO:0000313" key="9">
    <source>
        <dbReference type="Proteomes" id="UP000361993"/>
    </source>
</evidence>
<evidence type="ECO:0000313" key="6">
    <source>
        <dbReference type="EMBL" id="EAK4359192.1"/>
    </source>
</evidence>
<keyword evidence="1" id="KW-1277">Toxin-antitoxin system</keyword>
<dbReference type="NCBIfam" id="TIGR02385">
    <property type="entry name" value="RelE_StbE"/>
    <property type="match status" value="1"/>
</dbReference>
<dbReference type="Gene3D" id="3.30.2310.20">
    <property type="entry name" value="RelE-like"/>
    <property type="match status" value="1"/>
</dbReference>
<evidence type="ECO:0000313" key="11">
    <source>
        <dbReference type="Proteomes" id="UP000557830"/>
    </source>
</evidence>
<dbReference type="InterPro" id="IPR004386">
    <property type="entry name" value="Toxin_YafQ-like"/>
</dbReference>
<evidence type="ECO:0000313" key="10">
    <source>
        <dbReference type="Proteomes" id="UP000365807"/>
    </source>
</evidence>
<dbReference type="GO" id="GO:0004521">
    <property type="term" value="F:RNA endonuclease activity"/>
    <property type="evidence" value="ECO:0007669"/>
    <property type="project" value="TreeGrafter"/>
</dbReference>
<dbReference type="InterPro" id="IPR007712">
    <property type="entry name" value="RelE/ParE_toxin"/>
</dbReference>
<dbReference type="OrthoDB" id="7030467at2"/>
<gene>
    <name evidence="3" type="ORF">BU953_09770</name>
    <name evidence="6" type="ORF">C6T04_09865</name>
    <name evidence="4" type="ORF">CJD00_09920</name>
    <name evidence="5" type="ORF">CJD00_10075</name>
    <name evidence="7" type="ORF">DSX26_09755</name>
</gene>
<evidence type="ECO:0000313" key="7">
    <source>
        <dbReference type="EMBL" id="EAL6851715.1"/>
    </source>
</evidence>
<dbReference type="GO" id="GO:0006415">
    <property type="term" value="P:translational termination"/>
    <property type="evidence" value="ECO:0007669"/>
    <property type="project" value="TreeGrafter"/>
</dbReference>
<dbReference type="Pfam" id="PF15738">
    <property type="entry name" value="YafQ_toxin"/>
    <property type="match status" value="1"/>
</dbReference>
<reference evidence="3 11" key="1">
    <citation type="submission" date="2018-05" db="EMBL/GenBank/DDBJ databases">
        <authorList>
            <consortium name="NARMS: The National Antimicrobial Resistance Monitoring System"/>
        </authorList>
    </citation>
    <scope>NUCLEOTIDE SEQUENCE [LARGE SCALE GENOMIC DNA]</scope>
    <source>
        <strain evidence="7 8">CVM N17C548</strain>
        <strain evidence="6 10">FSIS11807978</strain>
        <strain evidence="3 11">FSIS1609200</strain>
    </source>
</reference>
<evidence type="ECO:0000313" key="4">
    <source>
        <dbReference type="EMBL" id="EAK1510549.1"/>
    </source>
</evidence>
<dbReference type="EMBL" id="AACDUL010000055">
    <property type="protein sequence ID" value="EAK1510577.1"/>
    <property type="molecule type" value="Genomic_DNA"/>
</dbReference>
<dbReference type="STRING" id="195.ATE51_02678"/>
<dbReference type="GO" id="GO:0006402">
    <property type="term" value="P:mRNA catabolic process"/>
    <property type="evidence" value="ECO:0007669"/>
    <property type="project" value="TreeGrafter"/>
</dbReference>
<dbReference type="Proteomes" id="UP000352088">
    <property type="component" value="Unassembled WGS sequence"/>
</dbReference>
<reference evidence="4 9" key="2">
    <citation type="submission" date="2018-05" db="EMBL/GenBank/DDBJ databases">
        <authorList>
            <consortium name="GenomeTrakr network: Whole genome sequencing for foodborne pathogen traceback"/>
        </authorList>
    </citation>
    <scope>NUCLEOTIDE SEQUENCE [LARGE SCALE GENOMIC DNA]</scope>
    <source>
        <strain evidence="4 9">NC_C6016</strain>
    </source>
</reference>
<dbReference type="GeneID" id="42590123"/>
<dbReference type="PANTHER" id="PTHR40588:SF1">
    <property type="entry name" value="MRNA INTERFERASE TOXIN YAFQ"/>
    <property type="match status" value="1"/>
</dbReference>
<dbReference type="PANTHER" id="PTHR40588">
    <property type="entry name" value="MRNA INTERFERASE TOXIN YAFQ"/>
    <property type="match status" value="1"/>
</dbReference>
<name>A0A0T5QD64_CAMCO</name>
<evidence type="ECO:0000256" key="2">
    <source>
        <dbReference type="PIRSR" id="PIRSR006156-1"/>
    </source>
</evidence>
<dbReference type="RefSeq" id="WP_002782140.1">
    <property type="nucleotide sequence ID" value="NZ_CAJGXX010000050.1"/>
</dbReference>
<dbReference type="EMBL" id="AACQHW010000032">
    <property type="protein sequence ID" value="EAL6851715.1"/>
    <property type="molecule type" value="Genomic_DNA"/>
</dbReference>